<keyword evidence="3" id="KW-1185">Reference proteome</keyword>
<gene>
    <name evidence="2" type="ORF">CLV62_1178</name>
</gene>
<protein>
    <submittedName>
        <fullName evidence="2">Type IX secretion system PorP/SprF family membrane protein</fullName>
    </submittedName>
</protein>
<dbReference type="AlphaFoldDB" id="A0A2V3PLK2"/>
<dbReference type="NCBIfam" id="TIGR03519">
    <property type="entry name" value="T9SS_PorP_fam"/>
    <property type="match status" value="1"/>
</dbReference>
<feature type="chain" id="PRO_5016043538" evidence="1">
    <location>
        <begin position="23"/>
        <end position="314"/>
    </location>
</feature>
<accession>A0A2V3PLK2</accession>
<sequence>MKFGYILLALLISFCFSLDLKAQWDGQVSQYWKVKTFFNPAFAAEKDSIQATLLHRQQWVGIENAPKTFILSADMPISFLGRKHGVGIVALTESSGLFKNTSVGAQYVYKKRFKRNLLNVGVQAGFLNIGFDASKIRIPDSQKEDGLEIPSVPAEARVIDGNIGLAWVAPRYYIGISLTHITQPTFELDDGTATLVGRVYYFTAGYNLRLRNPLYELQPSVLVKTDNVVTQYDVTARVVYNKMFNGGISWRKDDGFVFLLGINIFGVDAGYAYDLSTSEIALKSGGSHEFFVRYAMPIKLAKNGQNRHKSVRIL</sequence>
<dbReference type="OrthoDB" id="1320396at2"/>
<evidence type="ECO:0000256" key="1">
    <source>
        <dbReference type="SAM" id="SignalP"/>
    </source>
</evidence>
<name>A0A2V3PLK2_9BACT</name>
<proteinExistence type="predicted"/>
<dbReference type="Proteomes" id="UP000247973">
    <property type="component" value="Unassembled WGS sequence"/>
</dbReference>
<reference evidence="2 3" key="1">
    <citation type="submission" date="2018-03" db="EMBL/GenBank/DDBJ databases">
        <title>Genomic Encyclopedia of Archaeal and Bacterial Type Strains, Phase II (KMG-II): from individual species to whole genera.</title>
        <authorList>
            <person name="Goeker M."/>
        </authorList>
    </citation>
    <scope>NUCLEOTIDE SEQUENCE [LARGE SCALE GENOMIC DNA]</scope>
    <source>
        <strain evidence="2 3">DSM 100214</strain>
    </source>
</reference>
<evidence type="ECO:0000313" key="3">
    <source>
        <dbReference type="Proteomes" id="UP000247973"/>
    </source>
</evidence>
<feature type="signal peptide" evidence="1">
    <location>
        <begin position="1"/>
        <end position="22"/>
    </location>
</feature>
<organism evidence="2 3">
    <name type="scientific">Dysgonomonas alginatilytica</name>
    <dbReference type="NCBI Taxonomy" id="1605892"/>
    <lineage>
        <taxon>Bacteria</taxon>
        <taxon>Pseudomonadati</taxon>
        <taxon>Bacteroidota</taxon>
        <taxon>Bacteroidia</taxon>
        <taxon>Bacteroidales</taxon>
        <taxon>Dysgonomonadaceae</taxon>
        <taxon>Dysgonomonas</taxon>
    </lineage>
</organism>
<dbReference type="Pfam" id="PF11751">
    <property type="entry name" value="PorP_SprF"/>
    <property type="match status" value="1"/>
</dbReference>
<keyword evidence="1" id="KW-0732">Signal</keyword>
<evidence type="ECO:0000313" key="2">
    <source>
        <dbReference type="EMBL" id="PXV62792.1"/>
    </source>
</evidence>
<dbReference type="EMBL" id="QICL01000017">
    <property type="protein sequence ID" value="PXV62792.1"/>
    <property type="molecule type" value="Genomic_DNA"/>
</dbReference>
<dbReference type="RefSeq" id="WP_110311206.1">
    <property type="nucleotide sequence ID" value="NZ_QICL01000017.1"/>
</dbReference>
<comment type="caution">
    <text evidence="2">The sequence shown here is derived from an EMBL/GenBank/DDBJ whole genome shotgun (WGS) entry which is preliminary data.</text>
</comment>
<dbReference type="InterPro" id="IPR019861">
    <property type="entry name" value="PorP/SprF_Bacteroidetes"/>
</dbReference>